<dbReference type="InterPro" id="IPR036457">
    <property type="entry name" value="PPM-type-like_dom_sf"/>
</dbReference>
<evidence type="ECO:0000313" key="3">
    <source>
        <dbReference type="EMBL" id="AFN57661.1"/>
    </source>
</evidence>
<name>I6XZ90_9BACT</name>
<dbReference type="Pfam" id="PF07228">
    <property type="entry name" value="SpoIIE"/>
    <property type="match status" value="1"/>
</dbReference>
<accession>I6XZ90</accession>
<dbReference type="Gene3D" id="3.60.40.10">
    <property type="entry name" value="PPM-type phosphatase domain"/>
    <property type="match status" value="1"/>
</dbReference>
<dbReference type="EMBL" id="JQ303338">
    <property type="protein sequence ID" value="AFN57661.1"/>
    <property type="molecule type" value="Genomic_DNA"/>
</dbReference>
<dbReference type="GO" id="GO:0016791">
    <property type="term" value="F:phosphatase activity"/>
    <property type="evidence" value="ECO:0007669"/>
    <property type="project" value="TreeGrafter"/>
</dbReference>
<protein>
    <submittedName>
        <fullName evidence="3">Serine phosphatase</fullName>
    </submittedName>
</protein>
<sequence length="161" mass="17971">MPPRMNNALTEDNEQGMFVTMFIGLINLDSGKMIFCNAGHNPPVRMTKKGEDPVGARGADFIDVLSNAPIGLFPGIDFEGESIDNIKETPLFLYSDGLNEAEDKHQKQFGDDQILNILRFTHFENAQQVVEKMNAEVEKHRNGADPNDDLTMFCLLVKDAI</sequence>
<dbReference type="InterPro" id="IPR001932">
    <property type="entry name" value="PPM-type_phosphatase-like_dom"/>
</dbReference>
<evidence type="ECO:0000256" key="1">
    <source>
        <dbReference type="ARBA" id="ARBA00022801"/>
    </source>
</evidence>
<dbReference type="AlphaFoldDB" id="I6XZ90"/>
<evidence type="ECO:0000259" key="2">
    <source>
        <dbReference type="Pfam" id="PF07228"/>
    </source>
</evidence>
<organism evidence="3">
    <name type="scientific">uncultured bacterium r_02</name>
    <dbReference type="NCBI Taxonomy" id="1132277"/>
    <lineage>
        <taxon>Bacteria</taxon>
        <taxon>environmental samples</taxon>
    </lineage>
</organism>
<feature type="domain" description="PPM-type phosphatase" evidence="2">
    <location>
        <begin position="4"/>
        <end position="155"/>
    </location>
</feature>
<reference evidence="3" key="1">
    <citation type="journal article" date="2012" name="PLoS ONE">
        <title>Functional metagenomics unveils a multifunctional glycosyl hydrolase from the family 43 catalysing the breakdown of plant polymers in the calf rumen.</title>
        <authorList>
            <person name="Ferrer M."/>
            <person name="Ghazi A."/>
            <person name="Beloqui A."/>
            <person name="Vieites J.M."/>
            <person name="Lopez-Cortes N."/>
            <person name="Marin-Navarro J."/>
            <person name="Nechitaylo T.Y."/>
            <person name="Guazzaroni M.E."/>
            <person name="Polaina J."/>
            <person name="Waliczek A."/>
            <person name="Chernikova T.N."/>
            <person name="Reva O.N."/>
            <person name="Golyshina O.V."/>
            <person name="Golyshin P.N."/>
        </authorList>
    </citation>
    <scope>NUCLEOTIDE SEQUENCE</scope>
</reference>
<dbReference type="PANTHER" id="PTHR43156">
    <property type="entry name" value="STAGE II SPORULATION PROTEIN E-RELATED"/>
    <property type="match status" value="1"/>
</dbReference>
<keyword evidence="1" id="KW-0378">Hydrolase</keyword>
<proteinExistence type="predicted"/>
<dbReference type="PANTHER" id="PTHR43156:SF2">
    <property type="entry name" value="STAGE II SPORULATION PROTEIN E"/>
    <property type="match status" value="1"/>
</dbReference>
<dbReference type="InterPro" id="IPR052016">
    <property type="entry name" value="Bact_Sigma-Reg"/>
</dbReference>